<dbReference type="EMBL" id="RKHL01000001">
    <property type="protein sequence ID" value="ROR82439.1"/>
    <property type="molecule type" value="Genomic_DNA"/>
</dbReference>
<organism evidence="1 2">
    <name type="scientific">Plantibacter flavus</name>
    <dbReference type="NCBI Taxonomy" id="150123"/>
    <lineage>
        <taxon>Bacteria</taxon>
        <taxon>Bacillati</taxon>
        <taxon>Actinomycetota</taxon>
        <taxon>Actinomycetes</taxon>
        <taxon>Micrococcales</taxon>
        <taxon>Microbacteriaceae</taxon>
        <taxon>Plantibacter</taxon>
    </lineage>
</organism>
<evidence type="ECO:0000313" key="2">
    <source>
        <dbReference type="Proteomes" id="UP000266915"/>
    </source>
</evidence>
<accession>A0A3N2C4M7</accession>
<gene>
    <name evidence="1" type="ORF">EDD42_2530</name>
</gene>
<evidence type="ECO:0008006" key="3">
    <source>
        <dbReference type="Google" id="ProtNLM"/>
    </source>
</evidence>
<dbReference type="PROSITE" id="PS51257">
    <property type="entry name" value="PROKAR_LIPOPROTEIN"/>
    <property type="match status" value="1"/>
</dbReference>
<dbReference type="AlphaFoldDB" id="A0A3N2C4M7"/>
<name>A0A3N2C4M7_9MICO</name>
<evidence type="ECO:0000313" key="1">
    <source>
        <dbReference type="EMBL" id="ROR82439.1"/>
    </source>
</evidence>
<dbReference type="Proteomes" id="UP000266915">
    <property type="component" value="Unassembled WGS sequence"/>
</dbReference>
<comment type="caution">
    <text evidence="1">The sequence shown here is derived from an EMBL/GenBank/DDBJ whole genome shotgun (WGS) entry which is preliminary data.</text>
</comment>
<keyword evidence="2" id="KW-1185">Reference proteome</keyword>
<protein>
    <recommendedName>
        <fullName evidence="3">Bacterial spore germination immunoglobulin-like domain-containing protein</fullName>
    </recommendedName>
</protein>
<reference evidence="1 2" key="1">
    <citation type="submission" date="2018-11" db="EMBL/GenBank/DDBJ databases">
        <title>Sequencing the genomes of 1000 actinobacteria strains.</title>
        <authorList>
            <person name="Klenk H.-P."/>
        </authorList>
    </citation>
    <scope>NUCLEOTIDE SEQUENCE [LARGE SCALE GENOMIC DNA]</scope>
    <source>
        <strain evidence="1 2">DSM 14012</strain>
    </source>
</reference>
<sequence length="158" mass="16056">MTEWRIRPTACVVTALLVGVGLTGCFGGDPAQSSASPTTSPTLLPGVEPTFKTEDPEPIPLDAVMVFAGVDPDGTTVSASGYIAGVIENGGTCTFTFSGSGPDVIVTSEGLADSKTTSCGTVQTQISDFTSGTWTAVLSYQSDKTGALTSEPLTVEVP</sequence>
<proteinExistence type="predicted"/>
<dbReference type="RefSeq" id="WP_143736528.1">
    <property type="nucleotide sequence ID" value="NZ_FXAP01000005.1"/>
</dbReference>